<keyword evidence="3" id="KW-1185">Reference proteome</keyword>
<evidence type="ECO:0000256" key="1">
    <source>
        <dbReference type="SAM" id="Phobius"/>
    </source>
</evidence>
<feature type="transmembrane region" description="Helical" evidence="1">
    <location>
        <begin position="28"/>
        <end position="50"/>
    </location>
</feature>
<organism evidence="2 3">
    <name type="scientific">Kitasatospora terrestris</name>
    <dbReference type="NCBI Taxonomy" id="258051"/>
    <lineage>
        <taxon>Bacteria</taxon>
        <taxon>Bacillati</taxon>
        <taxon>Actinomycetota</taxon>
        <taxon>Actinomycetes</taxon>
        <taxon>Kitasatosporales</taxon>
        <taxon>Streptomycetaceae</taxon>
        <taxon>Kitasatospora</taxon>
    </lineage>
</organism>
<gene>
    <name evidence="2" type="ORF">GCM10023235_76140</name>
</gene>
<evidence type="ECO:0008006" key="4">
    <source>
        <dbReference type="Google" id="ProtNLM"/>
    </source>
</evidence>
<accession>A0ABP9ES37</accession>
<name>A0ABP9ES37_9ACTN</name>
<proteinExistence type="predicted"/>
<sequence length="166" mass="16908">MAALLTGLIGFGLVKGRSDVSTLDHRWAVAVGLILLTALVGGAVGAALLLRAAHGRFGVVPLSKVPPLDVGNHLEAVASAHALKRGIAATLTCAALLVVAVAATWYGPAKEDPRLRLDFTGGTACGKILRIANGAVVIEAENGELTVPLDQLRAVKPVDACSPAKP</sequence>
<evidence type="ECO:0000313" key="2">
    <source>
        <dbReference type="EMBL" id="GAA4884133.1"/>
    </source>
</evidence>
<keyword evidence="1" id="KW-1133">Transmembrane helix</keyword>
<evidence type="ECO:0000313" key="3">
    <source>
        <dbReference type="Proteomes" id="UP001501752"/>
    </source>
</evidence>
<dbReference type="Proteomes" id="UP001501752">
    <property type="component" value="Unassembled WGS sequence"/>
</dbReference>
<feature type="transmembrane region" description="Helical" evidence="1">
    <location>
        <begin position="87"/>
        <end position="107"/>
    </location>
</feature>
<dbReference type="EMBL" id="BAABIS010000001">
    <property type="protein sequence ID" value="GAA4884133.1"/>
    <property type="molecule type" value="Genomic_DNA"/>
</dbReference>
<protein>
    <recommendedName>
        <fullName evidence="4">SLA1 homology domain-containing protein</fullName>
    </recommendedName>
</protein>
<comment type="caution">
    <text evidence="2">The sequence shown here is derived from an EMBL/GenBank/DDBJ whole genome shotgun (WGS) entry which is preliminary data.</text>
</comment>
<keyword evidence="1" id="KW-0812">Transmembrane</keyword>
<keyword evidence="1" id="KW-0472">Membrane</keyword>
<reference evidence="3" key="1">
    <citation type="journal article" date="2019" name="Int. J. Syst. Evol. Microbiol.">
        <title>The Global Catalogue of Microorganisms (GCM) 10K type strain sequencing project: providing services to taxonomists for standard genome sequencing and annotation.</title>
        <authorList>
            <consortium name="The Broad Institute Genomics Platform"/>
            <consortium name="The Broad Institute Genome Sequencing Center for Infectious Disease"/>
            <person name="Wu L."/>
            <person name="Ma J."/>
        </authorList>
    </citation>
    <scope>NUCLEOTIDE SEQUENCE [LARGE SCALE GENOMIC DNA]</scope>
    <source>
        <strain evidence="3">JCM 13006</strain>
    </source>
</reference>